<evidence type="ECO:0000313" key="8">
    <source>
        <dbReference type="EMBL" id="TFH99592.1"/>
    </source>
</evidence>
<evidence type="ECO:0000313" key="9">
    <source>
        <dbReference type="Proteomes" id="UP000297477"/>
    </source>
</evidence>
<evidence type="ECO:0000256" key="2">
    <source>
        <dbReference type="ARBA" id="ARBA00022643"/>
    </source>
</evidence>
<comment type="similarity">
    <text evidence="5">Belongs to the NtaA/SnaA/DszA monooxygenase family.</text>
</comment>
<feature type="region of interest" description="Disordered" evidence="6">
    <location>
        <begin position="435"/>
        <end position="465"/>
    </location>
</feature>
<dbReference type="PANTHER" id="PTHR30011">
    <property type="entry name" value="ALKANESULFONATE MONOOXYGENASE-RELATED"/>
    <property type="match status" value="1"/>
</dbReference>
<keyword evidence="3" id="KW-0560">Oxidoreductase</keyword>
<evidence type="ECO:0000256" key="6">
    <source>
        <dbReference type="SAM" id="MobiDB-lite"/>
    </source>
</evidence>
<dbReference type="SUPFAM" id="SSF51679">
    <property type="entry name" value="Bacterial luciferase-like"/>
    <property type="match status" value="1"/>
</dbReference>
<organism evidence="8 9">
    <name type="scientific">Micrococcus lylae</name>
    <dbReference type="NCBI Taxonomy" id="1273"/>
    <lineage>
        <taxon>Bacteria</taxon>
        <taxon>Bacillati</taxon>
        <taxon>Actinomycetota</taxon>
        <taxon>Actinomycetes</taxon>
        <taxon>Micrococcales</taxon>
        <taxon>Micrococcaceae</taxon>
        <taxon>Micrococcus</taxon>
    </lineage>
</organism>
<gene>
    <name evidence="8" type="ORF">E4A49_05290</name>
</gene>
<dbReference type="Pfam" id="PF00296">
    <property type="entry name" value="Bac_luciferase"/>
    <property type="match status" value="1"/>
</dbReference>
<dbReference type="PIRSF" id="PIRSF000337">
    <property type="entry name" value="NTA_MOA"/>
    <property type="match status" value="1"/>
</dbReference>
<reference evidence="8 9" key="1">
    <citation type="submission" date="2019-03" db="EMBL/GenBank/DDBJ databases">
        <title>Reclassification of Micrococcus aloeverae and Micrococcus yunnanensis as later heterotypic synonyms of Micrococcus luteus.</title>
        <authorList>
            <person name="Huang C.-H."/>
        </authorList>
    </citation>
    <scope>NUCLEOTIDE SEQUENCE [LARGE SCALE GENOMIC DNA]</scope>
    <source>
        <strain evidence="8 9">BCRC 12151</strain>
    </source>
</reference>
<dbReference type="InterPro" id="IPR036661">
    <property type="entry name" value="Luciferase-like_sf"/>
</dbReference>
<dbReference type="InterPro" id="IPR051260">
    <property type="entry name" value="Diverse_substr_monoxygenases"/>
</dbReference>
<feature type="domain" description="Luciferase-like" evidence="7">
    <location>
        <begin position="23"/>
        <end position="393"/>
    </location>
</feature>
<evidence type="ECO:0000256" key="1">
    <source>
        <dbReference type="ARBA" id="ARBA00022630"/>
    </source>
</evidence>
<sequence>MSTASFRLCAFEMMTPVHQSPGLWRHPDSRIAEFDRLSYWADLARTAEDGGFSAIFLADILGLYDVYGAGVEATVRGGVQWPLLDPFTAVSAMAAATDRVGFGVTASVTYEQPYLLARTLASLDHFTHGRIGWNIVTSYQDSAARNLGLQEQIPHDERYDRADEYLDAIYRQFEGSVEPGAILADADAGVFADPARVHPVGADGPHVKLPGVTLAHPGPQGTPFLFQAGGSPRGRRFAQEHAEAVFYIGPTTSHVRRFVEQTRAELAEAGRPADAIQVFAMVTVVVDETDEQARQRLEDYRRYVDVEGALALFGGWTGMDLSGLDPDAPLEHVENETSRTALAAFTTQSPDREWTVREVAEFVSIGGRGPVIVGSPQTVADELQRWQAETGVDGFNVCAAVRPADLERFADLVTPELRRRGVLAEPAAGRTLRENLTGAGPRLPEDHRGAGFRHGTDTIVTEVAP</sequence>
<evidence type="ECO:0000256" key="4">
    <source>
        <dbReference type="ARBA" id="ARBA00023033"/>
    </source>
</evidence>
<dbReference type="Proteomes" id="UP000297477">
    <property type="component" value="Unassembled WGS sequence"/>
</dbReference>
<proteinExistence type="inferred from homology"/>
<evidence type="ECO:0000256" key="5">
    <source>
        <dbReference type="ARBA" id="ARBA00033748"/>
    </source>
</evidence>
<keyword evidence="1" id="KW-0285">Flavoprotein</keyword>
<name>A0ABY2K026_9MICC</name>
<accession>A0ABY2K026</accession>
<dbReference type="NCBIfam" id="TIGR03860">
    <property type="entry name" value="FMN_nitrolo"/>
    <property type="match status" value="1"/>
</dbReference>
<dbReference type="RefSeq" id="WP_067189245.1">
    <property type="nucleotide sequence ID" value="NZ_SPKT01000008.1"/>
</dbReference>
<evidence type="ECO:0000256" key="3">
    <source>
        <dbReference type="ARBA" id="ARBA00023002"/>
    </source>
</evidence>
<evidence type="ECO:0000259" key="7">
    <source>
        <dbReference type="Pfam" id="PF00296"/>
    </source>
</evidence>
<dbReference type="EMBL" id="SPKT01000008">
    <property type="protein sequence ID" value="TFH99592.1"/>
    <property type="molecule type" value="Genomic_DNA"/>
</dbReference>
<dbReference type="PANTHER" id="PTHR30011:SF16">
    <property type="entry name" value="C2H2 FINGER DOMAIN TRANSCRIPTION FACTOR (EUROFUNG)-RELATED"/>
    <property type="match status" value="1"/>
</dbReference>
<dbReference type="InterPro" id="IPR016215">
    <property type="entry name" value="NTA_MOA"/>
</dbReference>
<keyword evidence="9" id="KW-1185">Reference proteome</keyword>
<keyword evidence="4" id="KW-0503">Monooxygenase</keyword>
<dbReference type="InterPro" id="IPR011251">
    <property type="entry name" value="Luciferase-like_dom"/>
</dbReference>
<dbReference type="Gene3D" id="3.20.20.30">
    <property type="entry name" value="Luciferase-like domain"/>
    <property type="match status" value="1"/>
</dbReference>
<comment type="caution">
    <text evidence="8">The sequence shown here is derived from an EMBL/GenBank/DDBJ whole genome shotgun (WGS) entry which is preliminary data.</text>
</comment>
<protein>
    <submittedName>
        <fullName evidence="8">LLM class flavin-dependent oxidoreductase</fullName>
    </submittedName>
</protein>
<keyword evidence="2" id="KW-0288">FMN</keyword>